<dbReference type="PANTHER" id="PTHR38083:SF1">
    <property type="entry name" value="CALCIUM-DEPENDENT CELL ADHESION MOLECULE 1-RELATED"/>
    <property type="match status" value="1"/>
</dbReference>
<dbReference type="SUPFAM" id="SSF49695">
    <property type="entry name" value="gamma-Crystallin-like"/>
    <property type="match status" value="1"/>
</dbReference>
<proteinExistence type="predicted"/>
<dbReference type="Pfam" id="PF08964">
    <property type="entry name" value="Crystall_3"/>
    <property type="match status" value="1"/>
</dbReference>
<reference evidence="3 4" key="1">
    <citation type="submission" date="2024-10" db="EMBL/GenBank/DDBJ databases">
        <title>The Natural Products Discovery Center: Release of the First 8490 Sequenced Strains for Exploring Actinobacteria Biosynthetic Diversity.</title>
        <authorList>
            <person name="Kalkreuter E."/>
            <person name="Kautsar S.A."/>
            <person name="Yang D."/>
            <person name="Bader C.D."/>
            <person name="Teijaro C.N."/>
            <person name="Fluegel L."/>
            <person name="Davis C.M."/>
            <person name="Simpson J.R."/>
            <person name="Lauterbach L."/>
            <person name="Steele A.D."/>
            <person name="Gui C."/>
            <person name="Meng S."/>
            <person name="Li G."/>
            <person name="Viehrig K."/>
            <person name="Ye F."/>
            <person name="Su P."/>
            <person name="Kiefer A.F."/>
            <person name="Nichols A."/>
            <person name="Cepeda A.J."/>
            <person name="Yan W."/>
            <person name="Fan B."/>
            <person name="Jiang Y."/>
            <person name="Adhikari A."/>
            <person name="Zheng C.-J."/>
            <person name="Schuster L."/>
            <person name="Cowan T.M."/>
            <person name="Smanski M.J."/>
            <person name="Chevrette M.G."/>
            <person name="De Carvalho L.P.S."/>
            <person name="Shen B."/>
        </authorList>
    </citation>
    <scope>NUCLEOTIDE SEQUENCE [LARGE SCALE GENOMIC DNA]</scope>
    <source>
        <strain evidence="3 4">NPDC005497</strain>
    </source>
</reference>
<evidence type="ECO:0000259" key="1">
    <source>
        <dbReference type="Pfam" id="PF08964"/>
    </source>
</evidence>
<gene>
    <name evidence="3" type="ORF">ACFYQT_26210</name>
</gene>
<accession>A0ABW6N0V9</accession>
<sequence length="202" mass="21990">MLDSEVEFYTQPNYTGTAHTYPQGTDENLFPDALTDKFASVRIGKRAKVFFWNYEGESGERSELTADSPDITDIGRPTRFLVADSATVGILIGFADATGAAPGRHSLKADSFLVGSVTIPSTTSGSHLSLIGKMDPSGQPVTTALFVRDESTGAYVAVGSVHFVLNDRWIEVSDSNLPENLKCQRWADRVTNVFIFTLTDTE</sequence>
<dbReference type="InterPro" id="IPR038423">
    <property type="entry name" value="CAD_C_sf"/>
</dbReference>
<dbReference type="EMBL" id="JBIAJP010000008">
    <property type="protein sequence ID" value="MFF0006922.1"/>
    <property type="molecule type" value="Genomic_DNA"/>
</dbReference>
<organism evidence="3 4">
    <name type="scientific">Streptomyces tibetensis</name>
    <dbReference type="NCBI Taxonomy" id="2382123"/>
    <lineage>
        <taxon>Bacteria</taxon>
        <taxon>Bacillati</taxon>
        <taxon>Actinomycetota</taxon>
        <taxon>Actinomycetes</taxon>
        <taxon>Kitasatosporales</taxon>
        <taxon>Streptomycetaceae</taxon>
        <taxon>Streptomyces</taxon>
    </lineage>
</organism>
<dbReference type="Gene3D" id="2.60.40.1720">
    <property type="entry name" value="Calcium-dependent cell adhesion molecule-1"/>
    <property type="match status" value="1"/>
</dbReference>
<dbReference type="InterPro" id="IPR015059">
    <property type="entry name" value="Ca_cell_adhesion_N_dom"/>
</dbReference>
<dbReference type="InterPro" id="IPR029283">
    <property type="entry name" value="Membrane-bd"/>
</dbReference>
<comment type="caution">
    <text evidence="3">The sequence shown here is derived from an EMBL/GenBank/DDBJ whole genome shotgun (WGS) entry which is preliminary data.</text>
</comment>
<feature type="domain" description="Calcium-dependent cell adhesion molecule 1 membrane-binding" evidence="2">
    <location>
        <begin position="92"/>
        <end position="186"/>
    </location>
</feature>
<dbReference type="InterPro" id="IPR052885">
    <property type="entry name" value="Dictyostelium_CAD"/>
</dbReference>
<dbReference type="InterPro" id="IPR011024">
    <property type="entry name" value="G_crystallin-like"/>
</dbReference>
<dbReference type="Proteomes" id="UP001601422">
    <property type="component" value="Unassembled WGS sequence"/>
</dbReference>
<protein>
    <submittedName>
        <fullName evidence="3">Beta/gamma crystallin domain-containing protein</fullName>
    </submittedName>
</protein>
<dbReference type="PANTHER" id="PTHR38083">
    <property type="entry name" value="CALCIUM-DEPENDENT CELL ADHESION MOLECULE 1-RELATED"/>
    <property type="match status" value="1"/>
</dbReference>
<evidence type="ECO:0000313" key="4">
    <source>
        <dbReference type="Proteomes" id="UP001601422"/>
    </source>
</evidence>
<evidence type="ECO:0000259" key="2">
    <source>
        <dbReference type="Pfam" id="PF14564"/>
    </source>
</evidence>
<evidence type="ECO:0000313" key="3">
    <source>
        <dbReference type="EMBL" id="MFF0006922.1"/>
    </source>
</evidence>
<feature type="domain" description="Calcium-dependent cell adhesion molecule N-terminal" evidence="1">
    <location>
        <begin position="4"/>
        <end position="83"/>
    </location>
</feature>
<keyword evidence="4" id="KW-1185">Reference proteome</keyword>
<dbReference type="Pfam" id="PF14564">
    <property type="entry name" value="Membrane_bind"/>
    <property type="match status" value="1"/>
</dbReference>
<dbReference type="RefSeq" id="WP_389831777.1">
    <property type="nucleotide sequence ID" value="NZ_JBIAJP010000008.1"/>
</dbReference>
<name>A0ABW6N0V9_9ACTN</name>
<dbReference type="Gene3D" id="2.60.20.10">
    <property type="entry name" value="Crystallins"/>
    <property type="match status" value="1"/>
</dbReference>